<sequence length="177" mass="19482">MPNRTAEPPDGPRPPHPGLTLHVYKVDRHGTVTEDQGPRTFRIDPKNPPPLFPTRTAPCACPRCTTPPDLTTMRTTLARLLDDKGNPATPPPPDLPTLIETLRGHLHLLLPEVEAAALKLGKDSVLRYCCLACIGEARQKLGTGPHPQGEYRRALRLAHSLNALCEHYEELIPRATP</sequence>
<comment type="caution">
    <text evidence="1">The sequence shown here is derived from an EMBL/GenBank/DDBJ whole genome shotgun (WGS) entry which is preliminary data.</text>
</comment>
<evidence type="ECO:0000313" key="1">
    <source>
        <dbReference type="EMBL" id="MDX2966992.1"/>
    </source>
</evidence>
<dbReference type="Pfam" id="PF19979">
    <property type="entry name" value="DUF6415"/>
    <property type="match status" value="1"/>
</dbReference>
<evidence type="ECO:0000313" key="2">
    <source>
        <dbReference type="EMBL" id="MDX3016290.1"/>
    </source>
</evidence>
<name>A0AAP6EL69_9ACTN</name>
<evidence type="ECO:0000313" key="4">
    <source>
        <dbReference type="Proteomes" id="UP001282288"/>
    </source>
</evidence>
<accession>A0AAP6EL69</accession>
<dbReference type="Proteomes" id="UP001272987">
    <property type="component" value="Unassembled WGS sequence"/>
</dbReference>
<keyword evidence="3" id="KW-1185">Reference proteome</keyword>
<reference evidence="1 3" key="1">
    <citation type="journal article" date="2023" name="Microb. Genom.">
        <title>Mesoterricola silvestris gen. nov., sp. nov., Mesoterricola sediminis sp. nov., Geothrix oryzae sp. nov., Geothrix edaphica sp. nov., Geothrix rubra sp. nov., and Geothrix limicola sp. nov., six novel members of Acidobacteriota isolated from soils.</title>
        <authorList>
            <person name="Weisberg A.J."/>
            <person name="Pearce E."/>
            <person name="Kramer C.G."/>
            <person name="Chang J.H."/>
            <person name="Clarke C.R."/>
        </authorList>
    </citation>
    <scope>NUCLEOTIDE SEQUENCE</scope>
    <source>
        <strain evidence="2 3">NB05-1H</strain>
        <strain evidence="1">NRRL_B-16521</strain>
    </source>
</reference>
<gene>
    <name evidence="1" type="ORF">PV399_45955</name>
    <name evidence="2" type="ORF">PV666_00100</name>
</gene>
<dbReference type="Proteomes" id="UP001282288">
    <property type="component" value="Unassembled WGS sequence"/>
</dbReference>
<dbReference type="EMBL" id="JARAWP010000001">
    <property type="protein sequence ID" value="MDX3016290.1"/>
    <property type="molecule type" value="Genomic_DNA"/>
</dbReference>
<organism evidence="1 4">
    <name type="scientific">Streptomyces acidiscabies</name>
    <dbReference type="NCBI Taxonomy" id="42234"/>
    <lineage>
        <taxon>Bacteria</taxon>
        <taxon>Bacillati</taxon>
        <taxon>Actinomycetota</taxon>
        <taxon>Actinomycetes</taxon>
        <taxon>Kitasatosporales</taxon>
        <taxon>Streptomycetaceae</taxon>
        <taxon>Streptomyces</taxon>
    </lineage>
</organism>
<evidence type="ECO:0000313" key="3">
    <source>
        <dbReference type="Proteomes" id="UP001272987"/>
    </source>
</evidence>
<dbReference type="RefSeq" id="WP_162138042.1">
    <property type="nucleotide sequence ID" value="NZ_BCMK01000062.1"/>
</dbReference>
<dbReference type="GeneID" id="69804656"/>
<dbReference type="AlphaFoldDB" id="A0AAP6EL69"/>
<proteinExistence type="predicted"/>
<dbReference type="EMBL" id="JARAWC010000077">
    <property type="protein sequence ID" value="MDX2966992.1"/>
    <property type="molecule type" value="Genomic_DNA"/>
</dbReference>
<protein>
    <submittedName>
        <fullName evidence="1">DUF6415 family natural product biosynthesis protein</fullName>
    </submittedName>
</protein>
<dbReference type="InterPro" id="IPR046300">
    <property type="entry name" value="DUF6415"/>
</dbReference>